<feature type="compositionally biased region" description="Low complexity" evidence="1">
    <location>
        <begin position="102"/>
        <end position="112"/>
    </location>
</feature>
<dbReference type="STRING" id="765257.A0A0C9YTQ6"/>
<dbReference type="InterPro" id="IPR011060">
    <property type="entry name" value="RibuloseP-bd_barrel"/>
</dbReference>
<dbReference type="AlphaFoldDB" id="A0A0C9YTQ6"/>
<organism evidence="2 3">
    <name type="scientific">Pisolithus microcarpus 441</name>
    <dbReference type="NCBI Taxonomy" id="765257"/>
    <lineage>
        <taxon>Eukaryota</taxon>
        <taxon>Fungi</taxon>
        <taxon>Dikarya</taxon>
        <taxon>Basidiomycota</taxon>
        <taxon>Agaricomycotina</taxon>
        <taxon>Agaricomycetes</taxon>
        <taxon>Agaricomycetidae</taxon>
        <taxon>Boletales</taxon>
        <taxon>Sclerodermatineae</taxon>
        <taxon>Pisolithaceae</taxon>
        <taxon>Pisolithus</taxon>
    </lineage>
</organism>
<name>A0A0C9YTQ6_9AGAM</name>
<keyword evidence="3" id="KW-1185">Reference proteome</keyword>
<proteinExistence type="predicted"/>
<protein>
    <submittedName>
        <fullName evidence="2">Uncharacterized protein</fullName>
    </submittedName>
</protein>
<evidence type="ECO:0000313" key="3">
    <source>
        <dbReference type="Proteomes" id="UP000054018"/>
    </source>
</evidence>
<dbReference type="HOGENOM" id="CLU_133015_0_0_1"/>
<gene>
    <name evidence="2" type="ORF">PISMIDRAFT_690472</name>
</gene>
<feature type="non-terminal residue" evidence="2">
    <location>
        <position position="138"/>
    </location>
</feature>
<accession>A0A0C9YTQ6</accession>
<sequence>MVDPHRRGFGVPSARNARTLALSPSLHRFPHLASIADSFPYVVSRMGTTESSVKGTTPVPLAVGFWVATRLHFDTVVVGSRIVSLMPDRSCSASGREGLKESSSSDSSTAGIQSSQYHYPVIAGISRPTGMTSTTLWP</sequence>
<dbReference type="EMBL" id="KN834257">
    <property type="protein sequence ID" value="KIK11278.1"/>
    <property type="molecule type" value="Genomic_DNA"/>
</dbReference>
<dbReference type="SUPFAM" id="SSF51366">
    <property type="entry name" value="Ribulose-phoshate binding barrel"/>
    <property type="match status" value="1"/>
</dbReference>
<dbReference type="Proteomes" id="UP000054018">
    <property type="component" value="Unassembled WGS sequence"/>
</dbReference>
<evidence type="ECO:0000313" key="2">
    <source>
        <dbReference type="EMBL" id="KIK11278.1"/>
    </source>
</evidence>
<evidence type="ECO:0000256" key="1">
    <source>
        <dbReference type="SAM" id="MobiDB-lite"/>
    </source>
</evidence>
<dbReference type="GO" id="GO:0044281">
    <property type="term" value="P:small molecule metabolic process"/>
    <property type="evidence" value="ECO:0007669"/>
    <property type="project" value="UniProtKB-ARBA"/>
</dbReference>
<feature type="region of interest" description="Disordered" evidence="1">
    <location>
        <begin position="89"/>
        <end position="112"/>
    </location>
</feature>
<dbReference type="Gene3D" id="3.20.20.70">
    <property type="entry name" value="Aldolase class I"/>
    <property type="match status" value="1"/>
</dbReference>
<dbReference type="InterPro" id="IPR013785">
    <property type="entry name" value="Aldolase_TIM"/>
</dbReference>
<reference evidence="2 3" key="1">
    <citation type="submission" date="2014-04" db="EMBL/GenBank/DDBJ databases">
        <authorList>
            <consortium name="DOE Joint Genome Institute"/>
            <person name="Kuo A."/>
            <person name="Kohler A."/>
            <person name="Costa M.D."/>
            <person name="Nagy L.G."/>
            <person name="Floudas D."/>
            <person name="Copeland A."/>
            <person name="Barry K.W."/>
            <person name="Cichocki N."/>
            <person name="Veneault-Fourrey C."/>
            <person name="LaButti K."/>
            <person name="Lindquist E.A."/>
            <person name="Lipzen A."/>
            <person name="Lundell T."/>
            <person name="Morin E."/>
            <person name="Murat C."/>
            <person name="Sun H."/>
            <person name="Tunlid A."/>
            <person name="Henrissat B."/>
            <person name="Grigoriev I.V."/>
            <person name="Hibbett D.S."/>
            <person name="Martin F."/>
            <person name="Nordberg H.P."/>
            <person name="Cantor M.N."/>
            <person name="Hua S.X."/>
        </authorList>
    </citation>
    <scope>NUCLEOTIDE SEQUENCE [LARGE SCALE GENOMIC DNA]</scope>
    <source>
        <strain evidence="2 3">441</strain>
    </source>
</reference>
<reference evidence="3" key="2">
    <citation type="submission" date="2015-01" db="EMBL/GenBank/DDBJ databases">
        <title>Evolutionary Origins and Diversification of the Mycorrhizal Mutualists.</title>
        <authorList>
            <consortium name="DOE Joint Genome Institute"/>
            <consortium name="Mycorrhizal Genomics Consortium"/>
            <person name="Kohler A."/>
            <person name="Kuo A."/>
            <person name="Nagy L.G."/>
            <person name="Floudas D."/>
            <person name="Copeland A."/>
            <person name="Barry K.W."/>
            <person name="Cichocki N."/>
            <person name="Veneault-Fourrey C."/>
            <person name="LaButti K."/>
            <person name="Lindquist E.A."/>
            <person name="Lipzen A."/>
            <person name="Lundell T."/>
            <person name="Morin E."/>
            <person name="Murat C."/>
            <person name="Riley R."/>
            <person name="Ohm R."/>
            <person name="Sun H."/>
            <person name="Tunlid A."/>
            <person name="Henrissat B."/>
            <person name="Grigoriev I.V."/>
            <person name="Hibbett D.S."/>
            <person name="Martin F."/>
        </authorList>
    </citation>
    <scope>NUCLEOTIDE SEQUENCE [LARGE SCALE GENOMIC DNA]</scope>
    <source>
        <strain evidence="3">441</strain>
    </source>
</reference>